<evidence type="ECO:0000256" key="4">
    <source>
        <dbReference type="ARBA" id="ARBA00023014"/>
    </source>
</evidence>
<dbReference type="PROSITE" id="PS51296">
    <property type="entry name" value="RIESKE"/>
    <property type="match status" value="1"/>
</dbReference>
<evidence type="ECO:0000313" key="7">
    <source>
        <dbReference type="Proteomes" id="UP000198756"/>
    </source>
</evidence>
<keyword evidence="6" id="KW-0560">Oxidoreductase</keyword>
<dbReference type="Proteomes" id="UP000198756">
    <property type="component" value="Unassembled WGS sequence"/>
</dbReference>
<evidence type="ECO:0000313" key="6">
    <source>
        <dbReference type="EMBL" id="SDA80531.1"/>
    </source>
</evidence>
<keyword evidence="2" id="KW-0479">Metal-binding</keyword>
<dbReference type="GO" id="GO:0051213">
    <property type="term" value="F:dioxygenase activity"/>
    <property type="evidence" value="ECO:0007669"/>
    <property type="project" value="UniProtKB-KW"/>
</dbReference>
<dbReference type="OrthoDB" id="593800at2"/>
<name>A0A1G5YCU4_9BACT</name>
<dbReference type="STRING" id="279824.SAMN03080617_02442"/>
<reference evidence="7" key="1">
    <citation type="submission" date="2016-10" db="EMBL/GenBank/DDBJ databases">
        <authorList>
            <person name="Varghese N."/>
            <person name="Submissions S."/>
        </authorList>
    </citation>
    <scope>NUCLEOTIDE SEQUENCE [LARGE SCALE GENOMIC DNA]</scope>
    <source>
        <strain evidence="7">DSM 22703</strain>
    </source>
</reference>
<feature type="domain" description="Rieske" evidence="5">
    <location>
        <begin position="17"/>
        <end position="104"/>
    </location>
</feature>
<dbReference type="Gene3D" id="2.102.10.10">
    <property type="entry name" value="Rieske [2Fe-2S] iron-sulphur domain"/>
    <property type="match status" value="1"/>
</dbReference>
<dbReference type="GO" id="GO:0051537">
    <property type="term" value="F:2 iron, 2 sulfur cluster binding"/>
    <property type="evidence" value="ECO:0007669"/>
    <property type="project" value="UniProtKB-KW"/>
</dbReference>
<dbReference type="CDD" id="cd03467">
    <property type="entry name" value="Rieske"/>
    <property type="match status" value="1"/>
</dbReference>
<evidence type="ECO:0000256" key="1">
    <source>
        <dbReference type="ARBA" id="ARBA00022714"/>
    </source>
</evidence>
<dbReference type="SUPFAM" id="SSF50022">
    <property type="entry name" value="ISP domain"/>
    <property type="match status" value="1"/>
</dbReference>
<dbReference type="RefSeq" id="WP_092730469.1">
    <property type="nucleotide sequence ID" value="NZ_FMXE01000016.1"/>
</dbReference>
<evidence type="ECO:0000256" key="3">
    <source>
        <dbReference type="ARBA" id="ARBA00023004"/>
    </source>
</evidence>
<keyword evidence="4" id="KW-0411">Iron-sulfur</keyword>
<dbReference type="GO" id="GO:0046872">
    <property type="term" value="F:metal ion binding"/>
    <property type="evidence" value="ECO:0007669"/>
    <property type="project" value="UniProtKB-KW"/>
</dbReference>
<keyword evidence="3" id="KW-0408">Iron</keyword>
<organism evidence="6 7">
    <name type="scientific">Algoriphagus alkaliphilus</name>
    <dbReference type="NCBI Taxonomy" id="279824"/>
    <lineage>
        <taxon>Bacteria</taxon>
        <taxon>Pseudomonadati</taxon>
        <taxon>Bacteroidota</taxon>
        <taxon>Cytophagia</taxon>
        <taxon>Cytophagales</taxon>
        <taxon>Cyclobacteriaceae</taxon>
        <taxon>Algoriphagus</taxon>
    </lineage>
</organism>
<keyword evidence="7" id="KW-1185">Reference proteome</keyword>
<dbReference type="PANTHER" id="PTHR21496:SF23">
    <property type="entry name" value="3-PHENYLPROPIONATE_CINNAMIC ACID DIOXYGENASE FERREDOXIN SUBUNIT"/>
    <property type="match status" value="1"/>
</dbReference>
<dbReference type="PANTHER" id="PTHR21496">
    <property type="entry name" value="FERREDOXIN-RELATED"/>
    <property type="match status" value="1"/>
</dbReference>
<keyword evidence="1" id="KW-0001">2Fe-2S</keyword>
<proteinExistence type="predicted"/>
<gene>
    <name evidence="6" type="ORF">SAMN03080617_02442</name>
</gene>
<dbReference type="InterPro" id="IPR036922">
    <property type="entry name" value="Rieske_2Fe-2S_sf"/>
</dbReference>
<dbReference type="Pfam" id="PF00355">
    <property type="entry name" value="Rieske"/>
    <property type="match status" value="1"/>
</dbReference>
<dbReference type="AlphaFoldDB" id="A0A1G5YCU4"/>
<evidence type="ECO:0000256" key="2">
    <source>
        <dbReference type="ARBA" id="ARBA00022723"/>
    </source>
</evidence>
<keyword evidence="6" id="KW-0223">Dioxygenase</keyword>
<protein>
    <submittedName>
        <fullName evidence="6">3-phenylpropionate/trans-cinnamate dioxygenase ferredoxin subunit</fullName>
    </submittedName>
</protein>
<accession>A0A1G5YCU4</accession>
<dbReference type="EMBL" id="FMXE01000016">
    <property type="protein sequence ID" value="SDA80531.1"/>
    <property type="molecule type" value="Genomic_DNA"/>
</dbReference>
<dbReference type="InterPro" id="IPR017941">
    <property type="entry name" value="Rieske_2Fe-2S"/>
</dbReference>
<sequence length="107" mass="11957">MRDFYLGGSISEVFEMLPEYRVKKVKLGTREIGLVRIGERIYGFSSFCPHRGASLIQGSINSQGEIICPLHQYRFELKTGQAKAGDCADLQTYPCELSEIGLIITLP</sequence>
<evidence type="ECO:0000259" key="5">
    <source>
        <dbReference type="PROSITE" id="PS51296"/>
    </source>
</evidence>